<evidence type="ECO:0000313" key="1">
    <source>
        <dbReference type="EMBL" id="KAF6810364.1"/>
    </source>
</evidence>
<comment type="caution">
    <text evidence="1">The sequence shown here is derived from an EMBL/GenBank/DDBJ whole genome shotgun (WGS) entry which is preliminary data.</text>
</comment>
<sequence length="342" mass="38017">MREVLSASANQTNFSPSLPPILSDDARTRTAYRLLRNVEVCCQIQLRDTSELRSYGCVGRESGSGQTPRLFWQDIKHAIHSGSTTSSPASTTAHRILRVQMSGTSFESFDFVWEVFATLSSVNTAACPGLRRSLLSRLWVTAANRLHVSHPVAEICGLLYQCAEDFELASAALVKAWSVFGRRLGDVHPATCRLRRLIIRIARRGRRLQCAELMARELYGRVCSDGARSYLARSCARSLSHVLVDLGRLDDARHICLAIVGSASPEDAGPETCDSRTAQAMEDLARIELLASDVQASLWWLRRARAAAERLWPESMVLMSIDKKLLSDPYAPFLLTSHHSFE</sequence>
<dbReference type="EMBL" id="WIGM01000855">
    <property type="protein sequence ID" value="KAF6810364.1"/>
    <property type="molecule type" value="Genomic_DNA"/>
</dbReference>
<accession>A0A8H6MV98</accession>
<proteinExistence type="predicted"/>
<name>A0A8H6MV98_9PEZI</name>
<dbReference type="AlphaFoldDB" id="A0A8H6MV98"/>
<gene>
    <name evidence="1" type="ORF">CMUS01_13479</name>
</gene>
<dbReference type="OrthoDB" id="5308957at2759"/>
<evidence type="ECO:0000313" key="2">
    <source>
        <dbReference type="Proteomes" id="UP000639643"/>
    </source>
</evidence>
<reference evidence="1" key="1">
    <citation type="journal article" date="2020" name="Phytopathology">
        <title>Genome Sequence Resources of Colletotrichum truncatum, C. plurivorum, C. musicola, and C. sojae: Four Species Pathogenic to Soybean (Glycine max).</title>
        <authorList>
            <person name="Rogerio F."/>
            <person name="Boufleur T.R."/>
            <person name="Ciampi-Guillardi M."/>
            <person name="Sukno S.A."/>
            <person name="Thon M.R."/>
            <person name="Massola Junior N.S."/>
            <person name="Baroncelli R."/>
        </authorList>
    </citation>
    <scope>NUCLEOTIDE SEQUENCE</scope>
    <source>
        <strain evidence="1">LFN0074</strain>
    </source>
</reference>
<dbReference type="Proteomes" id="UP000639643">
    <property type="component" value="Unassembled WGS sequence"/>
</dbReference>
<protein>
    <submittedName>
        <fullName evidence="1">Uncharacterized protein</fullName>
    </submittedName>
</protein>
<organism evidence="1 2">
    <name type="scientific">Colletotrichum musicola</name>
    <dbReference type="NCBI Taxonomy" id="2175873"/>
    <lineage>
        <taxon>Eukaryota</taxon>
        <taxon>Fungi</taxon>
        <taxon>Dikarya</taxon>
        <taxon>Ascomycota</taxon>
        <taxon>Pezizomycotina</taxon>
        <taxon>Sordariomycetes</taxon>
        <taxon>Hypocreomycetidae</taxon>
        <taxon>Glomerellales</taxon>
        <taxon>Glomerellaceae</taxon>
        <taxon>Colletotrichum</taxon>
        <taxon>Colletotrichum orchidearum species complex</taxon>
    </lineage>
</organism>
<keyword evidence="2" id="KW-1185">Reference proteome</keyword>